<feature type="region of interest" description="Disordered" evidence="1">
    <location>
        <begin position="499"/>
        <end position="518"/>
    </location>
</feature>
<sequence>MVEVVGSDVLVDGISGIKGGGVVSASREIGILNDEGWNPGIEAIVVSSSATVESIIEKNEEVVEKISVVDTEERAVENEAIDDDSVEDFVVGEVGSTEEILHSVGNAATQLEISAVVGEDLDTAQVDGIVGKVGLVDAIEVLPVENNQIGSSKDGVLTANPEISNPAEHNQMDSGPISATEIAPELCGGEILTTTDPEIARSMDRSISVPDVAIQTCGEGEILTSGRSKDGVISANVEMVFPNGEDAKVVNEKEILAAESEDLILEQDSKANVQDESKDCVKDGVFSGKAENESPNNGGNGRDENIVDEKEVLTTDYKDLIDRAFSGNAEKEGPNSGDHGGDGQAVDKIEFPAAETKELIHKQDASTDVEEGKQDSIKEVSEAIPESIHEESLAGERGEAMVMDLDEGDTAEVKEDISLEIEMQDGMEDNLPNTKNSISPGADEIVQEDSGVYENQPLTETTMAEVTVDQNIATSHVKALDEDDESSEKVEKFDAQTGIESLEHQETAQSPALDTSSFRENGECSKVETVDVVSAEVRIESLDESEEQEVSVQKTEIPSLGAYEIETINVVPNEVQETEKPELNVFNTNISSLDGFPQSKEHEVSVQEMEVHNLGADEIERINIIPNEVPELTEKPELNVSSTNISSLDGGEISHTWVLDVASSHEEVNKFGEAEENSNKGNDTEDIVEDYTSDTKLMDVEVEIEFDQDFDQGMEIDCNEQELGTEEPIFEEPVKSVSSLRMNQLSYFSAPENEGQFEVSDLVWGKVRSHPWWPGQIFDPEDASEKAVKYHKKDSYLVAYFGDRTFAWNDASLLKPFRSHFSQIEKQSNSEIFQNAVTSALEEVSRRVELGLVCSCIPKDAYKGIETQVVENTGIREESSRRCGVDQSSRAAYFEPEKLLEYIKNLAPCATSGVDRLDLVIARAQLSAFSRFKGYRMPMEFPSSGELLENDADIEQQKHIPKDGLESSNKERCMTEIMEYSPDDDDLSKSSVKKRKALDSLDEVSDKRVHYAAKVSTAMKPSFKIGECIRRVASQLTGSTSVTKGHNDEIGINPSPPESSSLSDMLSQLQLLAQEPKKRHNFLNTIVHFFSGFRSSVAVNKRGRKKKSDKAIAGSGEEFEFDDVNDSYWTDRIVQNYSEEQLLHNSQNGTPNHQLVPFGAEKSAKPGRKPHSRKRYFSGDFPMASVEIDEKVKRRKQESSPAELILNFAERNCVPSEINLNKMFRRFGTLMESETEVDHDSGRAKVIFKRGSDAEVAHDSAEKFKIFGPVLVNYQIGYSPLISVKVLPHAIPQFQEEMQL</sequence>
<feature type="domain" description="PWWP" evidence="2">
    <location>
        <begin position="759"/>
        <end position="820"/>
    </location>
</feature>
<evidence type="ECO:0000313" key="3">
    <source>
        <dbReference type="EMBL" id="KAL3838358.1"/>
    </source>
</evidence>
<feature type="region of interest" description="Disordered" evidence="1">
    <location>
        <begin position="285"/>
        <end position="308"/>
    </location>
</feature>
<evidence type="ECO:0000259" key="2">
    <source>
        <dbReference type="PROSITE" id="PS50812"/>
    </source>
</evidence>
<dbReference type="Proteomes" id="UP001634393">
    <property type="component" value="Unassembled WGS sequence"/>
</dbReference>
<organism evidence="3 4">
    <name type="scientific">Penstemon smallii</name>
    <dbReference type="NCBI Taxonomy" id="265156"/>
    <lineage>
        <taxon>Eukaryota</taxon>
        <taxon>Viridiplantae</taxon>
        <taxon>Streptophyta</taxon>
        <taxon>Embryophyta</taxon>
        <taxon>Tracheophyta</taxon>
        <taxon>Spermatophyta</taxon>
        <taxon>Magnoliopsida</taxon>
        <taxon>eudicotyledons</taxon>
        <taxon>Gunneridae</taxon>
        <taxon>Pentapetalae</taxon>
        <taxon>asterids</taxon>
        <taxon>lamiids</taxon>
        <taxon>Lamiales</taxon>
        <taxon>Plantaginaceae</taxon>
        <taxon>Cheloneae</taxon>
        <taxon>Penstemon</taxon>
    </lineage>
</organism>
<keyword evidence="4" id="KW-1185">Reference proteome</keyword>
<feature type="region of interest" description="Disordered" evidence="1">
    <location>
        <begin position="363"/>
        <end position="397"/>
    </location>
</feature>
<comment type="caution">
    <text evidence="3">The sequence shown here is derived from an EMBL/GenBank/DDBJ whole genome shotgun (WGS) entry which is preliminary data.</text>
</comment>
<dbReference type="CDD" id="cd05162">
    <property type="entry name" value="PWWP"/>
    <property type="match status" value="1"/>
</dbReference>
<evidence type="ECO:0000256" key="1">
    <source>
        <dbReference type="SAM" id="MobiDB-lite"/>
    </source>
</evidence>
<feature type="region of interest" description="Disordered" evidence="1">
    <location>
        <begin position="1040"/>
        <end position="1061"/>
    </location>
</feature>
<feature type="compositionally biased region" description="Basic residues" evidence="1">
    <location>
        <begin position="1165"/>
        <end position="1176"/>
    </location>
</feature>
<feature type="compositionally biased region" description="Polar residues" evidence="1">
    <location>
        <begin position="1144"/>
        <end position="1153"/>
    </location>
</feature>
<feature type="region of interest" description="Disordered" evidence="1">
    <location>
        <begin position="425"/>
        <end position="449"/>
    </location>
</feature>
<dbReference type="InterPro" id="IPR053063">
    <property type="entry name" value="PWWP_domain_containing_PDP"/>
</dbReference>
<dbReference type="SUPFAM" id="SSF63748">
    <property type="entry name" value="Tudor/PWWP/MBT"/>
    <property type="match status" value="1"/>
</dbReference>
<dbReference type="Pfam" id="PF00855">
    <property type="entry name" value="PWWP"/>
    <property type="match status" value="1"/>
</dbReference>
<name>A0ABD3TPL7_9LAMI</name>
<reference evidence="3 4" key="1">
    <citation type="submission" date="2024-12" db="EMBL/GenBank/DDBJ databases">
        <title>The unique morphological basis and parallel evolutionary history of personate flowers in Penstemon.</title>
        <authorList>
            <person name="Depatie T.H."/>
            <person name="Wessinger C.A."/>
        </authorList>
    </citation>
    <scope>NUCLEOTIDE SEQUENCE [LARGE SCALE GENOMIC DNA]</scope>
    <source>
        <strain evidence="3">WTNN_2</strain>
        <tissue evidence="3">Leaf</tissue>
    </source>
</reference>
<dbReference type="InterPro" id="IPR000313">
    <property type="entry name" value="PWWP_dom"/>
</dbReference>
<dbReference type="PROSITE" id="PS50812">
    <property type="entry name" value="PWWP"/>
    <property type="match status" value="1"/>
</dbReference>
<feature type="region of interest" description="Disordered" evidence="1">
    <location>
        <begin position="1144"/>
        <end position="1176"/>
    </location>
</feature>
<evidence type="ECO:0000313" key="4">
    <source>
        <dbReference type="Proteomes" id="UP001634393"/>
    </source>
</evidence>
<dbReference type="EMBL" id="JBJXBP010000003">
    <property type="protein sequence ID" value="KAL3838358.1"/>
    <property type="molecule type" value="Genomic_DNA"/>
</dbReference>
<protein>
    <recommendedName>
        <fullName evidence="2">PWWP domain-containing protein</fullName>
    </recommendedName>
</protein>
<accession>A0ABD3TPL7</accession>
<gene>
    <name evidence="3" type="ORF">ACJIZ3_022949</name>
</gene>
<dbReference type="PANTHER" id="PTHR42851:SF4">
    <property type="entry name" value="PWWP DOMAIN-CONTAINING PROTEIN"/>
    <property type="match status" value="1"/>
</dbReference>
<dbReference type="Gene3D" id="2.30.30.140">
    <property type="match status" value="1"/>
</dbReference>
<dbReference type="SMART" id="SM00293">
    <property type="entry name" value="PWWP"/>
    <property type="match status" value="1"/>
</dbReference>
<dbReference type="PANTHER" id="PTHR42851">
    <property type="entry name" value="ALDOLASE-RELATED"/>
    <property type="match status" value="1"/>
</dbReference>
<proteinExistence type="predicted"/>
<feature type="compositionally biased region" description="Polar residues" evidence="1">
    <location>
        <begin position="507"/>
        <end position="518"/>
    </location>
</feature>